<reference evidence="3" key="1">
    <citation type="journal article" date="2019" name="Int. J. Syst. Evol. Microbiol.">
        <title>The Global Catalogue of Microorganisms (GCM) 10K type strain sequencing project: providing services to taxonomists for standard genome sequencing and annotation.</title>
        <authorList>
            <consortium name="The Broad Institute Genomics Platform"/>
            <consortium name="The Broad Institute Genome Sequencing Center for Infectious Disease"/>
            <person name="Wu L."/>
            <person name="Ma J."/>
        </authorList>
    </citation>
    <scope>NUCLEOTIDE SEQUENCE [LARGE SCALE GENOMIC DNA]</scope>
    <source>
        <strain evidence="3">JCM 31406</strain>
    </source>
</reference>
<sequence>MSHFPVQESPTGPDFQPGEIDSALDQLGASPSPAPAETARTDAPSLARWSELLGVIPTDKRLKPITEFSRAIHEGVIQAATITEEFNLPYVDANGEEVEFKSKDELILDTPEMHDWFRQQATESTYTLVSLGVEVKITEEQIVKGELDFTRLAEIRRAAATTQQQTPSHTAAASARKPKPKPKLKSTPNTSSKTGQKSGSATPEKAPKDTPATNE</sequence>
<evidence type="ECO:0000313" key="2">
    <source>
        <dbReference type="EMBL" id="GGS26208.1"/>
    </source>
</evidence>
<evidence type="ECO:0000256" key="1">
    <source>
        <dbReference type="SAM" id="MobiDB-lite"/>
    </source>
</evidence>
<keyword evidence="3" id="KW-1185">Reference proteome</keyword>
<protein>
    <submittedName>
        <fullName evidence="2">Uncharacterized protein</fullName>
    </submittedName>
</protein>
<name>A0ABQ2SEP8_9DEIO</name>
<feature type="compositionally biased region" description="Low complexity" evidence="1">
    <location>
        <begin position="185"/>
        <end position="194"/>
    </location>
</feature>
<comment type="caution">
    <text evidence="2">The sequence shown here is derived from an EMBL/GenBank/DDBJ whole genome shotgun (WGS) entry which is preliminary data.</text>
</comment>
<dbReference type="Proteomes" id="UP000620633">
    <property type="component" value="Unassembled WGS sequence"/>
</dbReference>
<feature type="compositionally biased region" description="Polar residues" evidence="1">
    <location>
        <begin position="160"/>
        <end position="169"/>
    </location>
</feature>
<feature type="region of interest" description="Disordered" evidence="1">
    <location>
        <begin position="1"/>
        <end position="43"/>
    </location>
</feature>
<dbReference type="EMBL" id="BMQO01000005">
    <property type="protein sequence ID" value="GGS26208.1"/>
    <property type="molecule type" value="Genomic_DNA"/>
</dbReference>
<accession>A0ABQ2SEP8</accession>
<gene>
    <name evidence="2" type="ORF">GCM10008961_17190</name>
</gene>
<evidence type="ECO:0000313" key="3">
    <source>
        <dbReference type="Proteomes" id="UP000620633"/>
    </source>
</evidence>
<dbReference type="RefSeq" id="WP_189100848.1">
    <property type="nucleotide sequence ID" value="NZ_BMQO01000005.1"/>
</dbReference>
<feature type="region of interest" description="Disordered" evidence="1">
    <location>
        <begin position="159"/>
        <end position="215"/>
    </location>
</feature>
<organism evidence="2 3">
    <name type="scientific">Deinococcus knuensis</name>
    <dbReference type="NCBI Taxonomy" id="1837380"/>
    <lineage>
        <taxon>Bacteria</taxon>
        <taxon>Thermotogati</taxon>
        <taxon>Deinococcota</taxon>
        <taxon>Deinococci</taxon>
        <taxon>Deinococcales</taxon>
        <taxon>Deinococcaceae</taxon>
        <taxon>Deinococcus</taxon>
    </lineage>
</organism>
<proteinExistence type="predicted"/>